<feature type="signal peptide" evidence="2">
    <location>
        <begin position="1"/>
        <end position="16"/>
    </location>
</feature>
<feature type="region of interest" description="Disordered" evidence="1">
    <location>
        <begin position="76"/>
        <end position="115"/>
    </location>
</feature>
<evidence type="ECO:0000256" key="1">
    <source>
        <dbReference type="SAM" id="MobiDB-lite"/>
    </source>
</evidence>
<organism evidence="3 4">
    <name type="scientific">Conidiobolus coronatus (strain ATCC 28846 / CBS 209.66 / NRRL 28638)</name>
    <name type="common">Delacroixia coronata</name>
    <dbReference type="NCBI Taxonomy" id="796925"/>
    <lineage>
        <taxon>Eukaryota</taxon>
        <taxon>Fungi</taxon>
        <taxon>Fungi incertae sedis</taxon>
        <taxon>Zoopagomycota</taxon>
        <taxon>Entomophthoromycotina</taxon>
        <taxon>Entomophthoromycetes</taxon>
        <taxon>Entomophthorales</taxon>
        <taxon>Ancylistaceae</taxon>
        <taxon>Conidiobolus</taxon>
    </lineage>
</organism>
<protein>
    <recommendedName>
        <fullName evidence="5">Secreted protein</fullName>
    </recommendedName>
</protein>
<evidence type="ECO:0000313" key="4">
    <source>
        <dbReference type="Proteomes" id="UP000070444"/>
    </source>
</evidence>
<dbReference type="AlphaFoldDB" id="A0A137NSS6"/>
<keyword evidence="4" id="KW-1185">Reference proteome</keyword>
<feature type="compositionally biased region" description="Basic and acidic residues" evidence="1">
    <location>
        <begin position="77"/>
        <end position="96"/>
    </location>
</feature>
<evidence type="ECO:0000313" key="3">
    <source>
        <dbReference type="EMBL" id="KXN65833.1"/>
    </source>
</evidence>
<reference evidence="3 4" key="1">
    <citation type="journal article" date="2015" name="Genome Biol. Evol.">
        <title>Phylogenomic analyses indicate that early fungi evolved digesting cell walls of algal ancestors of land plants.</title>
        <authorList>
            <person name="Chang Y."/>
            <person name="Wang S."/>
            <person name="Sekimoto S."/>
            <person name="Aerts A.L."/>
            <person name="Choi C."/>
            <person name="Clum A."/>
            <person name="LaButti K.M."/>
            <person name="Lindquist E.A."/>
            <person name="Yee Ngan C."/>
            <person name="Ohm R.A."/>
            <person name="Salamov A.A."/>
            <person name="Grigoriev I.V."/>
            <person name="Spatafora J.W."/>
            <person name="Berbee M.L."/>
        </authorList>
    </citation>
    <scope>NUCLEOTIDE SEQUENCE [LARGE SCALE GENOMIC DNA]</scope>
    <source>
        <strain evidence="3 4">NRRL 28638</strain>
    </source>
</reference>
<name>A0A137NSS6_CONC2</name>
<sequence>MLKLIYFTLIVNLSLASPIPKTNDEFTDLACSLGLDDCTSQEREGAINGVLGNLLNQKEITATKEEKENIDLQLNIKNEETVETTKGKGKGKDKGKGTSKGTSKGKGSKGAQTRS</sequence>
<evidence type="ECO:0000256" key="2">
    <source>
        <dbReference type="SAM" id="SignalP"/>
    </source>
</evidence>
<evidence type="ECO:0008006" key="5">
    <source>
        <dbReference type="Google" id="ProtNLM"/>
    </source>
</evidence>
<proteinExistence type="predicted"/>
<accession>A0A137NSS6</accession>
<dbReference type="EMBL" id="KQ964809">
    <property type="protein sequence ID" value="KXN65833.1"/>
    <property type="molecule type" value="Genomic_DNA"/>
</dbReference>
<gene>
    <name evidence="3" type="ORF">CONCODRAFT_74076</name>
</gene>
<keyword evidence="2" id="KW-0732">Signal</keyword>
<dbReference type="Proteomes" id="UP000070444">
    <property type="component" value="Unassembled WGS sequence"/>
</dbReference>
<feature type="chain" id="PRO_5007294045" description="Secreted protein" evidence="2">
    <location>
        <begin position="17"/>
        <end position="115"/>
    </location>
</feature>